<dbReference type="OrthoDB" id="1676816at2"/>
<dbReference type="Pfam" id="PF02900">
    <property type="entry name" value="LigB"/>
    <property type="match status" value="1"/>
</dbReference>
<accession>A0A4R6WP75</accession>
<dbReference type="EMBL" id="SNYW01000007">
    <property type="protein sequence ID" value="TDQ83011.1"/>
    <property type="molecule type" value="Genomic_DNA"/>
</dbReference>
<dbReference type="GO" id="GO:0008198">
    <property type="term" value="F:ferrous iron binding"/>
    <property type="evidence" value="ECO:0007669"/>
    <property type="project" value="InterPro"/>
</dbReference>
<proteinExistence type="predicted"/>
<gene>
    <name evidence="2" type="ORF">A8950_1293</name>
</gene>
<dbReference type="Gene3D" id="3.40.830.10">
    <property type="entry name" value="LigB-like"/>
    <property type="match status" value="1"/>
</dbReference>
<dbReference type="Proteomes" id="UP000295783">
    <property type="component" value="Unassembled WGS sequence"/>
</dbReference>
<evidence type="ECO:0000313" key="3">
    <source>
        <dbReference type="Proteomes" id="UP000295783"/>
    </source>
</evidence>
<feature type="domain" description="Extradiol ring-cleavage dioxygenase class III enzyme subunit B" evidence="1">
    <location>
        <begin position="8"/>
        <end position="279"/>
    </location>
</feature>
<evidence type="ECO:0000313" key="2">
    <source>
        <dbReference type="EMBL" id="TDQ83011.1"/>
    </source>
</evidence>
<organism evidence="2 3">
    <name type="scientific">Dongia mobilis</name>
    <dbReference type="NCBI Taxonomy" id="578943"/>
    <lineage>
        <taxon>Bacteria</taxon>
        <taxon>Pseudomonadati</taxon>
        <taxon>Pseudomonadota</taxon>
        <taxon>Alphaproteobacteria</taxon>
        <taxon>Rhodospirillales</taxon>
        <taxon>Dongiaceae</taxon>
        <taxon>Dongia</taxon>
    </lineage>
</organism>
<keyword evidence="2" id="KW-0560">Oxidoreductase</keyword>
<dbReference type="SUPFAM" id="SSF53213">
    <property type="entry name" value="LigB-like"/>
    <property type="match status" value="1"/>
</dbReference>
<protein>
    <submittedName>
        <fullName evidence="2">3,4-dihydroxyphenylacetate 2,3-dioxygenase</fullName>
    </submittedName>
</protein>
<evidence type="ECO:0000259" key="1">
    <source>
        <dbReference type="Pfam" id="PF02900"/>
    </source>
</evidence>
<keyword evidence="2" id="KW-0223">Dioxygenase</keyword>
<reference evidence="2 3" key="1">
    <citation type="submission" date="2019-03" db="EMBL/GenBank/DDBJ databases">
        <title>Genomic Encyclopedia of Type Strains, Phase III (KMG-III): the genomes of soil and plant-associated and newly described type strains.</title>
        <authorList>
            <person name="Whitman W."/>
        </authorList>
    </citation>
    <scope>NUCLEOTIDE SEQUENCE [LARGE SCALE GENOMIC DNA]</scope>
    <source>
        <strain evidence="2 3">CGMCC 1.7660</strain>
    </source>
</reference>
<dbReference type="GO" id="GO:0016702">
    <property type="term" value="F:oxidoreductase activity, acting on single donors with incorporation of molecular oxygen, incorporation of two atoms of oxygen"/>
    <property type="evidence" value="ECO:0007669"/>
    <property type="project" value="UniProtKB-ARBA"/>
</dbReference>
<name>A0A4R6WP75_9PROT</name>
<keyword evidence="3" id="KW-1185">Reference proteome</keyword>
<dbReference type="InterPro" id="IPR004183">
    <property type="entry name" value="Xdiol_dOase_suB"/>
</dbReference>
<dbReference type="RefSeq" id="WP_133612804.1">
    <property type="nucleotide sequence ID" value="NZ_SNYW01000007.1"/>
</dbReference>
<dbReference type="AlphaFoldDB" id="A0A4R6WP75"/>
<sequence length="298" mass="33231">MGEVVGCGLIAHVPTIMLPLEIRKELNNGADFSLVGGLQRLKAEVLKKLDYDIVLVLDSHWFTTVEFVITSHDRRQGKYTSDELPRGMSQVPYDLPGDPDFARLVSGKARENGTWITPIADPYLPIQYATVNVAHYLQKADEAWLSMSCAQTGETEDFLRAGRALRAAIAESGKRIVLLASGAMSHKFWPLQKLRAHEAAGVQHIFSAEHAAADLERIEWFKRGEHARVIQTMPDFLRFKPEANFGHYLMMAAALGEQELTAPGRLFSEYENSIGTGQVHIWFDRPTGGWTGQKKAAE</sequence>
<comment type="caution">
    <text evidence="2">The sequence shown here is derived from an EMBL/GenBank/DDBJ whole genome shotgun (WGS) entry which is preliminary data.</text>
</comment>